<evidence type="ECO:0000313" key="6">
    <source>
        <dbReference type="EMBL" id="MCJ0975367.1"/>
    </source>
</evidence>
<dbReference type="RefSeq" id="WP_243607416.1">
    <property type="nucleotide sequence ID" value="NZ_JALGRD010000011.1"/>
</dbReference>
<dbReference type="AlphaFoldDB" id="A0A9X2AW80"/>
<dbReference type="NCBIfam" id="TIGR01730">
    <property type="entry name" value="RND_mfp"/>
    <property type="match status" value="1"/>
</dbReference>
<dbReference type="Pfam" id="PF25917">
    <property type="entry name" value="BSH_RND"/>
    <property type="match status" value="1"/>
</dbReference>
<dbReference type="Gene3D" id="2.40.30.170">
    <property type="match status" value="1"/>
</dbReference>
<dbReference type="PANTHER" id="PTHR30469">
    <property type="entry name" value="MULTIDRUG RESISTANCE PROTEIN MDTA"/>
    <property type="match status" value="1"/>
</dbReference>
<keyword evidence="2 3" id="KW-0175">Coiled coil</keyword>
<dbReference type="PANTHER" id="PTHR30469:SF15">
    <property type="entry name" value="HLYD FAMILY OF SECRETION PROTEINS"/>
    <property type="match status" value="1"/>
</dbReference>
<reference evidence="6" key="1">
    <citation type="submission" date="2022-03" db="EMBL/GenBank/DDBJ databases">
        <title>Pseudomonas marianensis sp. nov., a marine bacterium isolated from deep-sea sediments of the Mariana Trench.</title>
        <authorList>
            <person name="Wei Y."/>
        </authorList>
    </citation>
    <scope>NUCLEOTIDE SEQUENCE</scope>
    <source>
        <strain evidence="6">PS1</strain>
    </source>
</reference>
<name>A0A9X2AW80_9GAMM</name>
<comment type="similarity">
    <text evidence="1">Belongs to the membrane fusion protein (MFP) (TC 8.A.1) family.</text>
</comment>
<proteinExistence type="inferred from homology"/>
<gene>
    <name evidence="6" type="ORF">MST27_18510</name>
</gene>
<sequence length="366" mass="40036">MSSLEPRSRFHALRRLALVCLPLILSACAEDEAPAEVPPRIAYVEPLRRVDPAPEALRFPGVVESVTTTQLAFQVAGRIERILVDEGTRVEAGQPLAQLDRTDYELQQREATARLRQLEADLTRKRALLAEGILAPAAVEPLQANVVAARVARDSAQRDIQHSTLTAPFDGVVAQRLAEPDMVVSVGTPILELQNNQHVEVGVDLPETAALSVPLNAELQAEGELVIAGVTLDLHYKEHSTQPREGSRTYRLILQGEPPEGYNLLPGMAVRVRLQRPAPLEQDRPPRFHVPLNAIQTAPDGNHFIWAAVDGQARREDVRLERIEQDQAIISGDLAEEMLVIAAGGSKLADGQAIKAERRDQSAGTH</sequence>
<dbReference type="SUPFAM" id="SSF111369">
    <property type="entry name" value="HlyD-like secretion proteins"/>
    <property type="match status" value="1"/>
</dbReference>
<evidence type="ECO:0000256" key="1">
    <source>
        <dbReference type="ARBA" id="ARBA00009477"/>
    </source>
</evidence>
<dbReference type="PROSITE" id="PS51257">
    <property type="entry name" value="PROKAR_LIPOPROTEIN"/>
    <property type="match status" value="1"/>
</dbReference>
<dbReference type="EMBL" id="JALGRD010000011">
    <property type="protein sequence ID" value="MCJ0975367.1"/>
    <property type="molecule type" value="Genomic_DNA"/>
</dbReference>
<dbReference type="Proteomes" id="UP001139682">
    <property type="component" value="Unassembled WGS sequence"/>
</dbReference>
<keyword evidence="4" id="KW-0732">Signal</keyword>
<organism evidence="6 7">
    <name type="scientific">Stutzerimonas marianensis</name>
    <dbReference type="NCBI Taxonomy" id="2929513"/>
    <lineage>
        <taxon>Bacteria</taxon>
        <taxon>Pseudomonadati</taxon>
        <taxon>Pseudomonadota</taxon>
        <taxon>Gammaproteobacteria</taxon>
        <taxon>Pseudomonadales</taxon>
        <taxon>Pseudomonadaceae</taxon>
        <taxon>Stutzerimonas</taxon>
    </lineage>
</organism>
<dbReference type="InterPro" id="IPR006143">
    <property type="entry name" value="RND_pump_MFP"/>
</dbReference>
<feature type="domain" description="Multidrug resistance protein MdtA-like barrel-sandwich hybrid" evidence="5">
    <location>
        <begin position="72"/>
        <end position="176"/>
    </location>
</feature>
<accession>A0A9X2AW80</accession>
<dbReference type="Gene3D" id="1.10.287.470">
    <property type="entry name" value="Helix hairpin bin"/>
    <property type="match status" value="1"/>
</dbReference>
<evidence type="ECO:0000259" key="5">
    <source>
        <dbReference type="Pfam" id="PF25917"/>
    </source>
</evidence>
<evidence type="ECO:0000256" key="4">
    <source>
        <dbReference type="SAM" id="SignalP"/>
    </source>
</evidence>
<feature type="coiled-coil region" evidence="3">
    <location>
        <begin position="101"/>
        <end position="128"/>
    </location>
</feature>
<evidence type="ECO:0000313" key="7">
    <source>
        <dbReference type="Proteomes" id="UP001139682"/>
    </source>
</evidence>
<dbReference type="GO" id="GO:0015562">
    <property type="term" value="F:efflux transmembrane transporter activity"/>
    <property type="evidence" value="ECO:0007669"/>
    <property type="project" value="TreeGrafter"/>
</dbReference>
<comment type="caution">
    <text evidence="6">The sequence shown here is derived from an EMBL/GenBank/DDBJ whole genome shotgun (WGS) entry which is preliminary data.</text>
</comment>
<evidence type="ECO:0000256" key="3">
    <source>
        <dbReference type="SAM" id="Coils"/>
    </source>
</evidence>
<dbReference type="Gene3D" id="2.40.420.20">
    <property type="match status" value="1"/>
</dbReference>
<dbReference type="Gene3D" id="2.40.50.100">
    <property type="match status" value="1"/>
</dbReference>
<keyword evidence="7" id="KW-1185">Reference proteome</keyword>
<dbReference type="InterPro" id="IPR058625">
    <property type="entry name" value="MdtA-like_BSH"/>
</dbReference>
<feature type="chain" id="PRO_5040822117" evidence="4">
    <location>
        <begin position="30"/>
        <end position="366"/>
    </location>
</feature>
<protein>
    <submittedName>
        <fullName evidence="6">Efflux RND transporter periplasmic adaptor subunit</fullName>
    </submittedName>
</protein>
<evidence type="ECO:0000256" key="2">
    <source>
        <dbReference type="ARBA" id="ARBA00023054"/>
    </source>
</evidence>
<dbReference type="GO" id="GO:1990281">
    <property type="term" value="C:efflux pump complex"/>
    <property type="evidence" value="ECO:0007669"/>
    <property type="project" value="TreeGrafter"/>
</dbReference>
<feature type="signal peptide" evidence="4">
    <location>
        <begin position="1"/>
        <end position="29"/>
    </location>
</feature>